<proteinExistence type="predicted"/>
<gene>
    <name evidence="2" type="ORF">Lbru_0477</name>
</gene>
<reference evidence="2 3" key="1">
    <citation type="submission" date="2015-11" db="EMBL/GenBank/DDBJ databases">
        <title>Genomic analysis of 38 Legionella species identifies large and diverse effector repertoires.</title>
        <authorList>
            <person name="Burstein D."/>
            <person name="Amaro F."/>
            <person name="Zusman T."/>
            <person name="Lifshitz Z."/>
            <person name="Cohen O."/>
            <person name="Gilbert J.A."/>
            <person name="Pupko T."/>
            <person name="Shuman H.A."/>
            <person name="Segal G."/>
        </authorList>
    </citation>
    <scope>NUCLEOTIDE SEQUENCE [LARGE SCALE GENOMIC DNA]</scope>
    <source>
        <strain evidence="2 3">ATCC 43878</strain>
    </source>
</reference>
<dbReference type="PATRIC" id="fig|29422.6.peg.500"/>
<dbReference type="OrthoDB" id="5654379at2"/>
<dbReference type="AlphaFoldDB" id="A0A0W0ST54"/>
<keyword evidence="3" id="KW-1185">Reference proteome</keyword>
<dbReference type="STRING" id="29422.Lbru_0477"/>
<feature type="chain" id="PRO_5006912307" evidence="1">
    <location>
        <begin position="17"/>
        <end position="271"/>
    </location>
</feature>
<evidence type="ECO:0000313" key="3">
    <source>
        <dbReference type="Proteomes" id="UP000054742"/>
    </source>
</evidence>
<comment type="caution">
    <text evidence="2">The sequence shown here is derived from an EMBL/GenBank/DDBJ whole genome shotgun (WGS) entry which is preliminary data.</text>
</comment>
<keyword evidence="1" id="KW-0732">Signal</keyword>
<accession>A0A0W0ST54</accession>
<evidence type="ECO:0000256" key="1">
    <source>
        <dbReference type="SAM" id="SignalP"/>
    </source>
</evidence>
<dbReference type="Proteomes" id="UP000054742">
    <property type="component" value="Unassembled WGS sequence"/>
</dbReference>
<protein>
    <submittedName>
        <fullName evidence="2">Uncharacterized protein</fullName>
    </submittedName>
</protein>
<name>A0A0W0ST54_9GAMM</name>
<feature type="signal peptide" evidence="1">
    <location>
        <begin position="1"/>
        <end position="16"/>
    </location>
</feature>
<dbReference type="RefSeq" id="WP_058440582.1">
    <property type="nucleotide sequence ID" value="NZ_CAAAHU010000033.1"/>
</dbReference>
<evidence type="ECO:0000313" key="2">
    <source>
        <dbReference type="EMBL" id="KTC86536.1"/>
    </source>
</evidence>
<organism evidence="2 3">
    <name type="scientific">Legionella brunensis</name>
    <dbReference type="NCBI Taxonomy" id="29422"/>
    <lineage>
        <taxon>Bacteria</taxon>
        <taxon>Pseudomonadati</taxon>
        <taxon>Pseudomonadota</taxon>
        <taxon>Gammaproteobacteria</taxon>
        <taxon>Legionellales</taxon>
        <taxon>Legionellaceae</taxon>
        <taxon>Legionella</taxon>
    </lineage>
</organism>
<dbReference type="EMBL" id="LNXV01000004">
    <property type="protein sequence ID" value="KTC86536.1"/>
    <property type="molecule type" value="Genomic_DNA"/>
</dbReference>
<sequence>MKFFLLFFLISTTVFANPINQKLTVHCPKSVECNDNPYDGYYRCHASNDEYNMWGVPEYGSIYYPSGNYKLEKVKAELFPNGDITCFYRINNKQPLDMTIKLRRQLDHFQTFDEGTLITNTFSPIQNDLSHWVVNGGNAICESNNTFNCPMTEVPEVVISRRASGSLSFFWPSNDQSGFEAPFVTSGRLDFNSLKELCGITSTCILNVGHCSPDKDYCEVQGIVSIDLSNADGIQINEINAVPSSPVYCNFKRREPFNTLDCEPIEDTSYK</sequence>